<evidence type="ECO:0000313" key="1">
    <source>
        <dbReference type="EMBL" id="KAA6375711.1"/>
    </source>
</evidence>
<reference evidence="1 2" key="1">
    <citation type="submission" date="2019-03" db="EMBL/GenBank/DDBJ databases">
        <title>Single cell metagenomics reveals metabolic interactions within the superorganism composed of flagellate Streblomastix strix and complex community of Bacteroidetes bacteria on its surface.</title>
        <authorList>
            <person name="Treitli S.C."/>
            <person name="Kolisko M."/>
            <person name="Husnik F."/>
            <person name="Keeling P."/>
            <person name="Hampl V."/>
        </authorList>
    </citation>
    <scope>NUCLEOTIDE SEQUENCE [LARGE SCALE GENOMIC DNA]</scope>
    <source>
        <strain evidence="1">ST1C</strain>
    </source>
</reference>
<evidence type="ECO:0000313" key="2">
    <source>
        <dbReference type="Proteomes" id="UP000324800"/>
    </source>
</evidence>
<protein>
    <submittedName>
        <fullName evidence="1">Uncharacterized protein</fullName>
    </submittedName>
</protein>
<name>A0A5J4V0X4_9EUKA</name>
<gene>
    <name evidence="1" type="ORF">EZS28_028761</name>
</gene>
<organism evidence="1 2">
    <name type="scientific">Streblomastix strix</name>
    <dbReference type="NCBI Taxonomy" id="222440"/>
    <lineage>
        <taxon>Eukaryota</taxon>
        <taxon>Metamonada</taxon>
        <taxon>Preaxostyla</taxon>
        <taxon>Oxymonadida</taxon>
        <taxon>Streblomastigidae</taxon>
        <taxon>Streblomastix</taxon>
    </lineage>
</organism>
<sequence>MRNNLDDENEAAQNEGRAFLDLQLYFMKKGTGLTEKVYSLPSEDEIEAACAHNDEKEFQQASYVLFPKHGGLKYLCVTDPRTDGAVFPELFLKGVRSWSSKDQKKILDNQ</sequence>
<dbReference type="AlphaFoldDB" id="A0A5J4V0X4"/>
<dbReference type="Proteomes" id="UP000324800">
    <property type="component" value="Unassembled WGS sequence"/>
</dbReference>
<comment type="caution">
    <text evidence="1">The sequence shown here is derived from an EMBL/GenBank/DDBJ whole genome shotgun (WGS) entry which is preliminary data.</text>
</comment>
<proteinExistence type="predicted"/>
<dbReference type="EMBL" id="SNRW01011039">
    <property type="protein sequence ID" value="KAA6375711.1"/>
    <property type="molecule type" value="Genomic_DNA"/>
</dbReference>
<accession>A0A5J4V0X4</accession>